<evidence type="ECO:0000256" key="1">
    <source>
        <dbReference type="SAM" id="MobiDB-lite"/>
    </source>
</evidence>
<gene>
    <name evidence="3" type="ORF">ACFFUT_17930</name>
</gene>
<organism evidence="3 4">
    <name type="scientific">Pseudohalocynthiibacter aestuariivivens</name>
    <dbReference type="NCBI Taxonomy" id="1591409"/>
    <lineage>
        <taxon>Bacteria</taxon>
        <taxon>Pseudomonadati</taxon>
        <taxon>Pseudomonadota</taxon>
        <taxon>Alphaproteobacteria</taxon>
        <taxon>Rhodobacterales</taxon>
        <taxon>Paracoccaceae</taxon>
        <taxon>Pseudohalocynthiibacter</taxon>
    </lineage>
</organism>
<evidence type="ECO:0000259" key="2">
    <source>
        <dbReference type="Pfam" id="PF05272"/>
    </source>
</evidence>
<accession>A0ABV5JJP3</accession>
<dbReference type="InterPro" id="IPR007936">
    <property type="entry name" value="VapE-like_dom"/>
</dbReference>
<protein>
    <submittedName>
        <fullName evidence="3">VapE domain-containing protein</fullName>
    </submittedName>
</protein>
<name>A0ABV5JJP3_9RHOB</name>
<comment type="caution">
    <text evidence="3">The sequence shown here is derived from an EMBL/GenBank/DDBJ whole genome shotgun (WGS) entry which is preliminary data.</text>
</comment>
<feature type="region of interest" description="Disordered" evidence="1">
    <location>
        <begin position="493"/>
        <end position="517"/>
    </location>
</feature>
<dbReference type="PANTHER" id="PTHR34985:SF1">
    <property type="entry name" value="SLR0554 PROTEIN"/>
    <property type="match status" value="1"/>
</dbReference>
<sequence>MCSDRPTSHPPIRVSAVTYSAPVGKKLSLAPDEETVIKEPLLEMRATTGRLRNHEFATVEEAFKCRLDAEPSTMFFTGTFDPEIKHADVVPEARRLINAQPDMEPMISVTGEFLSFRDGPGLISIDIDVKSREEVSAIYPDEEMPVFKTADVVLDALYDVLPEARDCPVLVMPSSSSKIERVSNGALVKGPGGWRVVLATSDASQTPRILQAIHIRCWARGFHRFAFISKGGQFLPRSLADQALARPTQPDYPTAVLGEGLQKTPGAHIIRHVDVELFDPASVEVSLEDQHAATANLNEARVALKPEQSKANTRRKAEYEKDLIDRGVPKPAAERAATVKVEKGLLLGSDYVVFDSGELASVSTLLSPEGEKYDLRVCLDPIEPDYDGGRAVGKFYWNNGDAPGVHSFAHGNRFYTMRHDVESATAAIAAAAGDNSTIVHALALSELSELENKTVERDVAIALGLGNSRRELRTEVTRERDRIYQSVGHDEGHDEGWAFDDSPRPLNEPLPTTSFPQRRPLASGTVALLDHQANLAHMLDGYGIKYRYNLITKQMEWAHPNIPNHGDNAETGLYSHLLSSAALNSLPDKNLDTHLVALGDTNAYNPVTDYLSGLPWDGIPRIERIASQLNASNPQVASIAVRRFLIQACAAADYAKEAKSLNENIEAHFEYVLVLVGAQGQGKTKGLRKLLPRALRAVYRESLVLNTSDKDSLKRALSCWIGELGELDATFGKSAISHKKAFLSQSEDEIRAPYARKSSRYGRRTVFVGTVNEESFLADETGNRRYLPISVGKLDVEWSDEELDQLWAEAWHLYTTGEQWWPTEEEEQTLKENAEKYRIRTEVEERIERHYAWGQRPEEKCARLKATEIYHDVMPLSARPPSEKEVKTIGSSLKRLWEGSGITENRAGQLVVRNSAGYPVSVNAPNGKNRGWLLPPKRSEASSPAVISALRAAQQHD</sequence>
<evidence type="ECO:0000313" key="3">
    <source>
        <dbReference type="EMBL" id="MFB9233676.1"/>
    </source>
</evidence>
<dbReference type="RefSeq" id="WP_213889503.1">
    <property type="nucleotide sequence ID" value="NZ_JAGFNU010000007.1"/>
</dbReference>
<dbReference type="EMBL" id="JBHMEA010000051">
    <property type="protein sequence ID" value="MFB9233676.1"/>
    <property type="molecule type" value="Genomic_DNA"/>
</dbReference>
<dbReference type="Proteomes" id="UP001589683">
    <property type="component" value="Unassembled WGS sequence"/>
</dbReference>
<dbReference type="Pfam" id="PF05272">
    <property type="entry name" value="VapE-like_dom"/>
    <property type="match status" value="1"/>
</dbReference>
<keyword evidence="4" id="KW-1185">Reference proteome</keyword>
<proteinExistence type="predicted"/>
<reference evidence="3 4" key="1">
    <citation type="submission" date="2024-09" db="EMBL/GenBank/DDBJ databases">
        <authorList>
            <person name="Sun Q."/>
            <person name="Mori K."/>
        </authorList>
    </citation>
    <scope>NUCLEOTIDE SEQUENCE [LARGE SCALE GENOMIC DNA]</scope>
    <source>
        <strain evidence="3 4">CECT 8726</strain>
    </source>
</reference>
<dbReference type="PANTHER" id="PTHR34985">
    <property type="entry name" value="SLR0554 PROTEIN"/>
    <property type="match status" value="1"/>
</dbReference>
<feature type="domain" description="Virulence-associated protein E-like" evidence="2">
    <location>
        <begin position="611"/>
        <end position="837"/>
    </location>
</feature>
<evidence type="ECO:0000313" key="4">
    <source>
        <dbReference type="Proteomes" id="UP001589683"/>
    </source>
</evidence>